<dbReference type="EMBL" id="CM042045">
    <property type="protein sequence ID" value="KAI3683055.1"/>
    <property type="molecule type" value="Genomic_DNA"/>
</dbReference>
<comment type="caution">
    <text evidence="1">The sequence shown here is derived from an EMBL/GenBank/DDBJ whole genome shotgun (WGS) entry which is preliminary data.</text>
</comment>
<organism evidence="1 2">
    <name type="scientific">Smallanthus sonchifolius</name>
    <dbReference type="NCBI Taxonomy" id="185202"/>
    <lineage>
        <taxon>Eukaryota</taxon>
        <taxon>Viridiplantae</taxon>
        <taxon>Streptophyta</taxon>
        <taxon>Embryophyta</taxon>
        <taxon>Tracheophyta</taxon>
        <taxon>Spermatophyta</taxon>
        <taxon>Magnoliopsida</taxon>
        <taxon>eudicotyledons</taxon>
        <taxon>Gunneridae</taxon>
        <taxon>Pentapetalae</taxon>
        <taxon>asterids</taxon>
        <taxon>campanulids</taxon>
        <taxon>Asterales</taxon>
        <taxon>Asteraceae</taxon>
        <taxon>Asteroideae</taxon>
        <taxon>Heliantheae alliance</taxon>
        <taxon>Millerieae</taxon>
        <taxon>Smallanthus</taxon>
    </lineage>
</organism>
<dbReference type="Proteomes" id="UP001056120">
    <property type="component" value="Linkage Group LG28"/>
</dbReference>
<reference evidence="2" key="1">
    <citation type="journal article" date="2022" name="Mol. Ecol. Resour.">
        <title>The genomes of chicory, endive, great burdock and yacon provide insights into Asteraceae palaeo-polyploidization history and plant inulin production.</title>
        <authorList>
            <person name="Fan W."/>
            <person name="Wang S."/>
            <person name="Wang H."/>
            <person name="Wang A."/>
            <person name="Jiang F."/>
            <person name="Liu H."/>
            <person name="Zhao H."/>
            <person name="Xu D."/>
            <person name="Zhang Y."/>
        </authorList>
    </citation>
    <scope>NUCLEOTIDE SEQUENCE [LARGE SCALE GENOMIC DNA]</scope>
    <source>
        <strain evidence="2">cv. Yunnan</strain>
    </source>
</reference>
<protein>
    <submittedName>
        <fullName evidence="1">Uncharacterized protein</fullName>
    </submittedName>
</protein>
<keyword evidence="2" id="KW-1185">Reference proteome</keyword>
<sequence length="203" mass="22976">MAVAEIFLTPFITVLFDKLASADLISLARSSGIYYQINRWKKSLSQIQSVLADAGHKQISERAVQMWLHDLHDLAYDIDDVLDDLATEAMRRKLNKKSETSKVLKIIPTYCIDFTPHNIMYGRTMNSKLDEITTKLHNLAEQKNILGLNGGVEWVIRKTRKPEETSLVDESKILGHDADKHALVRMLLGDEICKQNVSILAEG</sequence>
<evidence type="ECO:0000313" key="1">
    <source>
        <dbReference type="EMBL" id="KAI3683055.1"/>
    </source>
</evidence>
<gene>
    <name evidence="1" type="ORF">L1987_83552</name>
</gene>
<proteinExistence type="predicted"/>
<reference evidence="1 2" key="2">
    <citation type="journal article" date="2022" name="Mol. Ecol. Resour.">
        <title>The genomes of chicory, endive, great burdock and yacon provide insights into Asteraceae paleo-polyploidization history and plant inulin production.</title>
        <authorList>
            <person name="Fan W."/>
            <person name="Wang S."/>
            <person name="Wang H."/>
            <person name="Wang A."/>
            <person name="Jiang F."/>
            <person name="Liu H."/>
            <person name="Zhao H."/>
            <person name="Xu D."/>
            <person name="Zhang Y."/>
        </authorList>
    </citation>
    <scope>NUCLEOTIDE SEQUENCE [LARGE SCALE GENOMIC DNA]</scope>
    <source>
        <strain evidence="2">cv. Yunnan</strain>
        <tissue evidence="1">Leaves</tissue>
    </source>
</reference>
<name>A0ACB8YC97_9ASTR</name>
<evidence type="ECO:0000313" key="2">
    <source>
        <dbReference type="Proteomes" id="UP001056120"/>
    </source>
</evidence>
<accession>A0ACB8YC97</accession>